<reference evidence="1" key="1">
    <citation type="journal article" date="2023" name="Mol. Biol. Evol.">
        <title>Third-Generation Sequencing Reveals the Adaptive Role of the Epigenome in Three Deep-Sea Polychaetes.</title>
        <authorList>
            <person name="Perez M."/>
            <person name="Aroh O."/>
            <person name="Sun Y."/>
            <person name="Lan Y."/>
            <person name="Juniper S.K."/>
            <person name="Young C.R."/>
            <person name="Angers B."/>
            <person name="Qian P.Y."/>
        </authorList>
    </citation>
    <scope>NUCLEOTIDE SEQUENCE</scope>
    <source>
        <strain evidence="1">R07B-5</strain>
    </source>
</reference>
<keyword evidence="2" id="KW-1185">Reference proteome</keyword>
<dbReference type="AlphaFoldDB" id="A0AAD9UKT0"/>
<proteinExistence type="predicted"/>
<dbReference type="Proteomes" id="UP001209878">
    <property type="component" value="Unassembled WGS sequence"/>
</dbReference>
<protein>
    <submittedName>
        <fullName evidence="1">Uncharacterized protein</fullName>
    </submittedName>
</protein>
<sequence length="184" mass="20707">MHKAESLCSFRSNNNSYPWKSSDVRFDKVSGFSAVRGSIIIPKHSLSEVSPNTVATNEILVRLTFTPTGAGASGNEGHHRFAKQRLFRKSCEIIALIPYGVTMNSPGQRMSYPYSAMGKFLHFPWKHYWKGRGFRFAVYGTAVAYLLFFKLHGAVNSPGNVEMWKKIRAARLHDHFAPPHDDGC</sequence>
<evidence type="ECO:0000313" key="1">
    <source>
        <dbReference type="EMBL" id="KAK2192912.1"/>
    </source>
</evidence>
<evidence type="ECO:0000313" key="2">
    <source>
        <dbReference type="Proteomes" id="UP001209878"/>
    </source>
</evidence>
<comment type="caution">
    <text evidence="1">The sequence shown here is derived from an EMBL/GenBank/DDBJ whole genome shotgun (WGS) entry which is preliminary data.</text>
</comment>
<dbReference type="EMBL" id="JAODUO010000020">
    <property type="protein sequence ID" value="KAK2192912.1"/>
    <property type="molecule type" value="Genomic_DNA"/>
</dbReference>
<gene>
    <name evidence="1" type="ORF">NP493_20g02000</name>
</gene>
<organism evidence="1 2">
    <name type="scientific">Ridgeia piscesae</name>
    <name type="common">Tubeworm</name>
    <dbReference type="NCBI Taxonomy" id="27915"/>
    <lineage>
        <taxon>Eukaryota</taxon>
        <taxon>Metazoa</taxon>
        <taxon>Spiralia</taxon>
        <taxon>Lophotrochozoa</taxon>
        <taxon>Annelida</taxon>
        <taxon>Polychaeta</taxon>
        <taxon>Sedentaria</taxon>
        <taxon>Canalipalpata</taxon>
        <taxon>Sabellida</taxon>
        <taxon>Siboglinidae</taxon>
        <taxon>Ridgeia</taxon>
    </lineage>
</organism>
<accession>A0AAD9UKT0</accession>
<name>A0AAD9UKT0_RIDPI</name>